<protein>
    <submittedName>
        <fullName evidence="8">RDD family protein</fullName>
    </submittedName>
</protein>
<accession>A0A5R9F5G7</accession>
<dbReference type="InterPro" id="IPR010432">
    <property type="entry name" value="RDD"/>
</dbReference>
<gene>
    <name evidence="8" type="ORF">FCL54_18885</name>
</gene>
<dbReference type="PANTHER" id="PTHR36115">
    <property type="entry name" value="PROLINE-RICH ANTIGEN HOMOLOG-RELATED"/>
    <property type="match status" value="1"/>
</dbReference>
<feature type="transmembrane region" description="Helical" evidence="6">
    <location>
        <begin position="46"/>
        <end position="65"/>
    </location>
</feature>
<keyword evidence="3 6" id="KW-0812">Transmembrane</keyword>
<sequence>MNVERPAGFWIRLAALILDGLIIGVPLSIIGYMFTGDVQTSNDNWVINLISLLYTLLVPVFWYGYTVGKRVCGIRIVKTSGENVGLGSMLLRYIVGYLVYVFTLGIGILVSAIMVGVRKDKRAIHDFIGGTYVTYQKPGEKG</sequence>
<evidence type="ECO:0000313" key="8">
    <source>
        <dbReference type="EMBL" id="TLS35724.1"/>
    </source>
</evidence>
<feature type="transmembrane region" description="Helical" evidence="6">
    <location>
        <begin position="94"/>
        <end position="117"/>
    </location>
</feature>
<dbReference type="Proteomes" id="UP000308230">
    <property type="component" value="Unassembled WGS sequence"/>
</dbReference>
<evidence type="ECO:0000256" key="5">
    <source>
        <dbReference type="ARBA" id="ARBA00023136"/>
    </source>
</evidence>
<feature type="transmembrane region" description="Helical" evidence="6">
    <location>
        <begin position="12"/>
        <end position="34"/>
    </location>
</feature>
<evidence type="ECO:0000256" key="6">
    <source>
        <dbReference type="SAM" id="Phobius"/>
    </source>
</evidence>
<evidence type="ECO:0000256" key="1">
    <source>
        <dbReference type="ARBA" id="ARBA00004651"/>
    </source>
</evidence>
<proteinExistence type="predicted"/>
<comment type="subcellular location">
    <subcellularLocation>
        <location evidence="1">Cell membrane</location>
        <topology evidence="1">Multi-pass membrane protein</topology>
    </subcellularLocation>
</comment>
<organism evidence="8 9">
    <name type="scientific">Exobacillus caeni</name>
    <dbReference type="NCBI Taxonomy" id="2574798"/>
    <lineage>
        <taxon>Bacteria</taxon>
        <taxon>Bacillati</taxon>
        <taxon>Bacillota</taxon>
        <taxon>Bacilli</taxon>
        <taxon>Bacillales</taxon>
        <taxon>Guptibacillaceae</taxon>
        <taxon>Exobacillus</taxon>
    </lineage>
</organism>
<evidence type="ECO:0000256" key="2">
    <source>
        <dbReference type="ARBA" id="ARBA00022475"/>
    </source>
</evidence>
<dbReference type="GO" id="GO:0005886">
    <property type="term" value="C:plasma membrane"/>
    <property type="evidence" value="ECO:0007669"/>
    <property type="project" value="UniProtKB-SubCell"/>
</dbReference>
<reference evidence="8 9" key="1">
    <citation type="submission" date="2019-04" db="EMBL/GenBank/DDBJ databases">
        <title>Bacillus caeni sp. nov., a bacterium isolated from mangrove sediment.</title>
        <authorList>
            <person name="Huang H."/>
            <person name="Mo K."/>
            <person name="Hu Y."/>
        </authorList>
    </citation>
    <scope>NUCLEOTIDE SEQUENCE [LARGE SCALE GENOMIC DNA]</scope>
    <source>
        <strain evidence="8 9">HB172195</strain>
    </source>
</reference>
<dbReference type="OrthoDB" id="1787043at2"/>
<dbReference type="RefSeq" id="WP_138128502.1">
    <property type="nucleotide sequence ID" value="NZ_SWLG01000017.1"/>
</dbReference>
<comment type="caution">
    <text evidence="8">The sequence shown here is derived from an EMBL/GenBank/DDBJ whole genome shotgun (WGS) entry which is preliminary data.</text>
</comment>
<dbReference type="InterPro" id="IPR051791">
    <property type="entry name" value="Pra-immunoreactive"/>
</dbReference>
<feature type="domain" description="RDD" evidence="7">
    <location>
        <begin position="6"/>
        <end position="129"/>
    </location>
</feature>
<dbReference type="Pfam" id="PF06271">
    <property type="entry name" value="RDD"/>
    <property type="match status" value="1"/>
</dbReference>
<keyword evidence="9" id="KW-1185">Reference proteome</keyword>
<evidence type="ECO:0000259" key="7">
    <source>
        <dbReference type="Pfam" id="PF06271"/>
    </source>
</evidence>
<keyword evidence="5 6" id="KW-0472">Membrane</keyword>
<keyword evidence="4 6" id="KW-1133">Transmembrane helix</keyword>
<dbReference type="PANTHER" id="PTHR36115:SF9">
    <property type="entry name" value="LMO1584 PROTEIN"/>
    <property type="match status" value="1"/>
</dbReference>
<dbReference type="AlphaFoldDB" id="A0A5R9F5G7"/>
<keyword evidence="2" id="KW-1003">Cell membrane</keyword>
<evidence type="ECO:0000256" key="3">
    <source>
        <dbReference type="ARBA" id="ARBA00022692"/>
    </source>
</evidence>
<dbReference type="EMBL" id="SWLG01000017">
    <property type="protein sequence ID" value="TLS35724.1"/>
    <property type="molecule type" value="Genomic_DNA"/>
</dbReference>
<name>A0A5R9F5G7_9BACL</name>
<evidence type="ECO:0000313" key="9">
    <source>
        <dbReference type="Proteomes" id="UP000308230"/>
    </source>
</evidence>
<evidence type="ECO:0000256" key="4">
    <source>
        <dbReference type="ARBA" id="ARBA00022989"/>
    </source>
</evidence>